<keyword evidence="2" id="KW-0132">Cell division</keyword>
<evidence type="ECO:0000256" key="5">
    <source>
        <dbReference type="ARBA" id="ARBA00023306"/>
    </source>
</evidence>
<evidence type="ECO:0000256" key="3">
    <source>
        <dbReference type="ARBA" id="ARBA00022776"/>
    </source>
</evidence>
<evidence type="ECO:0000256" key="4">
    <source>
        <dbReference type="ARBA" id="ARBA00022786"/>
    </source>
</evidence>
<dbReference type="Pfam" id="PF12894">
    <property type="entry name" value="ANAPC4_WD40"/>
    <property type="match status" value="1"/>
</dbReference>
<keyword evidence="3" id="KW-0498">Mitosis</keyword>
<dbReference type="GeneID" id="36576824"/>
<dbReference type="SUPFAM" id="SSF50978">
    <property type="entry name" value="WD40 repeat-like"/>
    <property type="match status" value="1"/>
</dbReference>
<name>A0A2T3B1I0_AMORE</name>
<dbReference type="GO" id="GO:0034399">
    <property type="term" value="C:nuclear periphery"/>
    <property type="evidence" value="ECO:0007669"/>
    <property type="project" value="TreeGrafter"/>
</dbReference>
<dbReference type="GO" id="GO:0031145">
    <property type="term" value="P:anaphase-promoting complex-dependent catabolic process"/>
    <property type="evidence" value="ECO:0007669"/>
    <property type="project" value="InterPro"/>
</dbReference>
<dbReference type="EMBL" id="KZ679011">
    <property type="protein sequence ID" value="PSS18411.1"/>
    <property type="molecule type" value="Genomic_DNA"/>
</dbReference>
<keyword evidence="4" id="KW-0833">Ubl conjugation pathway</keyword>
<evidence type="ECO:0000313" key="9">
    <source>
        <dbReference type="Proteomes" id="UP000241818"/>
    </source>
</evidence>
<dbReference type="InParanoid" id="A0A2T3B1I0"/>
<keyword evidence="5" id="KW-0131">Cell cycle</keyword>
<evidence type="ECO:0000259" key="6">
    <source>
        <dbReference type="Pfam" id="PF12894"/>
    </source>
</evidence>
<gene>
    <name evidence="8" type="ORF">M430DRAFT_58585</name>
</gene>
<dbReference type="GO" id="GO:0005680">
    <property type="term" value="C:anaphase-promoting complex"/>
    <property type="evidence" value="ECO:0007669"/>
    <property type="project" value="InterPro"/>
</dbReference>
<feature type="domain" description="Anaphase-promoting complex subunit 4-like WD40" evidence="6">
    <location>
        <begin position="25"/>
        <end position="116"/>
    </location>
</feature>
<dbReference type="AlphaFoldDB" id="A0A2T3B1I0"/>
<dbReference type="PANTHER" id="PTHR13260">
    <property type="entry name" value="ANAPHASE PROMOTING COMPLEX SUBUNIT 4 APC4"/>
    <property type="match status" value="1"/>
</dbReference>
<dbReference type="GO" id="GO:0051301">
    <property type="term" value="P:cell division"/>
    <property type="evidence" value="ECO:0007669"/>
    <property type="project" value="UniProtKB-KW"/>
</dbReference>
<reference evidence="8 9" key="1">
    <citation type="journal article" date="2018" name="New Phytol.">
        <title>Comparative genomics and transcriptomics depict ericoid mycorrhizal fungi as versatile saprotrophs and plant mutualists.</title>
        <authorList>
            <person name="Martino E."/>
            <person name="Morin E."/>
            <person name="Grelet G.A."/>
            <person name="Kuo A."/>
            <person name="Kohler A."/>
            <person name="Daghino S."/>
            <person name="Barry K.W."/>
            <person name="Cichocki N."/>
            <person name="Clum A."/>
            <person name="Dockter R.B."/>
            <person name="Hainaut M."/>
            <person name="Kuo R.C."/>
            <person name="LaButti K."/>
            <person name="Lindahl B.D."/>
            <person name="Lindquist E.A."/>
            <person name="Lipzen A."/>
            <person name="Khouja H.R."/>
            <person name="Magnuson J."/>
            <person name="Murat C."/>
            <person name="Ohm R.A."/>
            <person name="Singer S.W."/>
            <person name="Spatafora J.W."/>
            <person name="Wang M."/>
            <person name="Veneault-Fourrey C."/>
            <person name="Henrissat B."/>
            <person name="Grigoriev I.V."/>
            <person name="Martin F.M."/>
            <person name="Perotto S."/>
        </authorList>
    </citation>
    <scope>NUCLEOTIDE SEQUENCE [LARGE SCALE GENOMIC DNA]</scope>
    <source>
        <strain evidence="8 9">ATCC 22711</strain>
    </source>
</reference>
<dbReference type="InterPro" id="IPR036322">
    <property type="entry name" value="WD40_repeat_dom_sf"/>
</dbReference>
<dbReference type="OrthoDB" id="2110451at2759"/>
<evidence type="ECO:0000256" key="1">
    <source>
        <dbReference type="ARBA" id="ARBA00016067"/>
    </source>
</evidence>
<dbReference type="InterPro" id="IPR024790">
    <property type="entry name" value="APC4_long_dom"/>
</dbReference>
<protein>
    <recommendedName>
        <fullName evidence="1">Anaphase-promoting complex subunit 4</fullName>
    </recommendedName>
</protein>
<evidence type="ECO:0000259" key="7">
    <source>
        <dbReference type="Pfam" id="PF12896"/>
    </source>
</evidence>
<organism evidence="8 9">
    <name type="scientific">Amorphotheca resinae ATCC 22711</name>
    <dbReference type="NCBI Taxonomy" id="857342"/>
    <lineage>
        <taxon>Eukaryota</taxon>
        <taxon>Fungi</taxon>
        <taxon>Dikarya</taxon>
        <taxon>Ascomycota</taxon>
        <taxon>Pezizomycotina</taxon>
        <taxon>Leotiomycetes</taxon>
        <taxon>Helotiales</taxon>
        <taxon>Amorphothecaceae</taxon>
        <taxon>Amorphotheca</taxon>
    </lineage>
</organism>
<dbReference type="RefSeq" id="XP_024720763.1">
    <property type="nucleotide sequence ID" value="XM_024868743.1"/>
</dbReference>
<dbReference type="Pfam" id="PF12896">
    <property type="entry name" value="ANAPC4"/>
    <property type="match status" value="1"/>
</dbReference>
<keyword evidence="9" id="KW-1185">Reference proteome</keyword>
<proteinExistence type="predicted"/>
<feature type="domain" description="Anaphase-promoting complex subunit 4 long" evidence="7">
    <location>
        <begin position="259"/>
        <end position="459"/>
    </location>
</feature>
<dbReference type="InterPro" id="IPR015943">
    <property type="entry name" value="WD40/YVTN_repeat-like_dom_sf"/>
</dbReference>
<dbReference type="Proteomes" id="UP000241818">
    <property type="component" value="Unassembled WGS sequence"/>
</dbReference>
<dbReference type="PANTHER" id="PTHR13260:SF0">
    <property type="entry name" value="ANAPHASE-PROMOTING COMPLEX SUBUNIT 4"/>
    <property type="match status" value="1"/>
</dbReference>
<dbReference type="STRING" id="857342.A0A2T3B1I0"/>
<dbReference type="Gene3D" id="2.130.10.10">
    <property type="entry name" value="YVTN repeat-like/Quinoprotein amine dehydrogenase"/>
    <property type="match status" value="1"/>
</dbReference>
<accession>A0A2T3B1I0</accession>
<evidence type="ECO:0000313" key="8">
    <source>
        <dbReference type="EMBL" id="PSS18411.1"/>
    </source>
</evidence>
<sequence length="773" mass="85884">MEEPLSLELLSEKALHQTADPRLIAYCPSMDLLALGCTDQQVLIYRLNGQRVYGASQKGSTLRVESISWKPNGQLLAIAWSDGSVRLVGAESSKTVHQFSTGGESSGVTCMGWTSNRICKHLGSAKPNKGPEPWEALLTDGNALSDSRPSLDLPRDLSLIDIETSLPKLSVLAGSSSSLDALFRPFDPKDNDSVDVMVVGTREGSIHLSIYGSFVVGSFKSPATNGALTSHLVLHASHERYSTHALLMKSSDSEERLYFIPMDLRFISASNDYLSILASRSTALQNLLRYIQQVQILMVNEWKGTQELPARFLRNINETLGENENRDIVQALYHSVATGHTFPAVREWLVDELSERGHKRWDKAVVTGLENLKRLVHENMLPALERCSIILSRFSGIAKFQGSNDSVGFSSHQISLIMDTVACLHLVSSRILIQVVEELDLFASFSAWMRYEIDRLASDTSSSSPTEEMAEKEASIDHSKVLLYLQRIMTKSPLAVFFDGVSSETHNNDSAHAEEGVPMFALLHSQLQKQEQGLPYMRHLPQVHFLYQNLAQQANVVFGQIAEAEKRNVLFGKAIELGNIRSGALDMKISPIDGSSFYTHVAIVPIGRLNQIQIIQVTLSIESGISTVHNVKSLGLQLGDGQIKDIKFADNNTLLVLWESNGTTSLLSIPYRGDRDGNLAKYAMSYSPLTPTSHPKPTVFNDKEVVKRFSKYRIPSEESFVPEKMEIRERMGRARDNETGRIVIVGRDRLHYKVFKLPVQDMEGAADEDIPMS</sequence>
<dbReference type="GO" id="GO:0070979">
    <property type="term" value="P:protein K11-linked ubiquitination"/>
    <property type="evidence" value="ECO:0007669"/>
    <property type="project" value="TreeGrafter"/>
</dbReference>
<dbReference type="InterPro" id="IPR024977">
    <property type="entry name" value="Apc4-like_WD40_dom"/>
</dbReference>
<evidence type="ECO:0000256" key="2">
    <source>
        <dbReference type="ARBA" id="ARBA00022618"/>
    </source>
</evidence>
<dbReference type="InterPro" id="IPR024789">
    <property type="entry name" value="APC4"/>
</dbReference>